<feature type="non-terminal residue" evidence="2">
    <location>
        <position position="33"/>
    </location>
</feature>
<sequence length="33" mass="3495">EQGAPSRPHVHAADRSRTAPLRRPGALLGAHLV</sequence>
<gene>
    <name evidence="2" type="ORF">AVDCRST_MAG13-229</name>
</gene>
<dbReference type="EMBL" id="CADCVO010000036">
    <property type="protein sequence ID" value="CAA9468165.1"/>
    <property type="molecule type" value="Genomic_DNA"/>
</dbReference>
<proteinExistence type="predicted"/>
<reference evidence="2" key="1">
    <citation type="submission" date="2020-02" db="EMBL/GenBank/DDBJ databases">
        <authorList>
            <person name="Meier V. D."/>
        </authorList>
    </citation>
    <scope>NUCLEOTIDE SEQUENCE</scope>
    <source>
        <strain evidence="2">AVDCRST_MAG13</strain>
    </source>
</reference>
<feature type="region of interest" description="Disordered" evidence="1">
    <location>
        <begin position="1"/>
        <end position="33"/>
    </location>
</feature>
<accession>A0A6J4RBA5</accession>
<dbReference type="AlphaFoldDB" id="A0A6J4RBA5"/>
<feature type="non-terminal residue" evidence="2">
    <location>
        <position position="1"/>
    </location>
</feature>
<organism evidence="2">
    <name type="scientific">uncultured Solirubrobacteraceae bacterium</name>
    <dbReference type="NCBI Taxonomy" id="1162706"/>
    <lineage>
        <taxon>Bacteria</taxon>
        <taxon>Bacillati</taxon>
        <taxon>Actinomycetota</taxon>
        <taxon>Thermoleophilia</taxon>
        <taxon>Solirubrobacterales</taxon>
        <taxon>Solirubrobacteraceae</taxon>
        <taxon>environmental samples</taxon>
    </lineage>
</organism>
<protein>
    <submittedName>
        <fullName evidence="2">Uncharacterized protein</fullName>
    </submittedName>
</protein>
<evidence type="ECO:0000313" key="2">
    <source>
        <dbReference type="EMBL" id="CAA9468165.1"/>
    </source>
</evidence>
<name>A0A6J4RBA5_9ACTN</name>
<evidence type="ECO:0000256" key="1">
    <source>
        <dbReference type="SAM" id="MobiDB-lite"/>
    </source>
</evidence>